<comment type="similarity">
    <text evidence="6">Belongs to the glycosyl hydrolase 24 family.</text>
</comment>
<evidence type="ECO:0000256" key="3">
    <source>
        <dbReference type="ARBA" id="ARBA00022638"/>
    </source>
</evidence>
<dbReference type="InterPro" id="IPR002196">
    <property type="entry name" value="Glyco_hydro_24"/>
</dbReference>
<reference evidence="8 9" key="1">
    <citation type="journal article" date="2014" name="Genome Biol. Evol.">
        <title>Genome degeneration and adaptation in a nascent stage of symbiosis.</title>
        <authorList>
            <person name="Oakeson K.F."/>
            <person name="Gil R."/>
            <person name="Clayton A.L."/>
            <person name="Dunn D.M."/>
            <person name="von Niederhausern A.C."/>
            <person name="Hamil C."/>
            <person name="Aoyagi A."/>
            <person name="Duval B."/>
            <person name="Baca A."/>
            <person name="Silva F.J."/>
            <person name="Vallier A."/>
            <person name="Jackson D.G."/>
            <person name="Latorre A."/>
            <person name="Weiss R.B."/>
            <person name="Heddi A."/>
            <person name="Moya A."/>
            <person name="Dale C."/>
        </authorList>
    </citation>
    <scope>NUCLEOTIDE SEQUENCE [LARGE SCALE GENOMIC DNA]</scope>
    <source>
        <strain evidence="9">none</strain>
    </source>
</reference>
<dbReference type="HAMAP" id="MF_04110">
    <property type="entry name" value="ENDOLYSIN_T4"/>
    <property type="match status" value="1"/>
</dbReference>
<dbReference type="CDD" id="cd16900">
    <property type="entry name" value="endolysin_R21-like"/>
    <property type="match status" value="1"/>
</dbReference>
<dbReference type="EMBL" id="CP006568">
    <property type="protein sequence ID" value="AHF72843.1"/>
    <property type="molecule type" value="Genomic_DNA"/>
</dbReference>
<dbReference type="InterPro" id="IPR023346">
    <property type="entry name" value="Lysozyme-like_dom_sf"/>
</dbReference>
<dbReference type="Proteomes" id="UP000019025">
    <property type="component" value="Chromosome"/>
</dbReference>
<name>W0HL66_9GAMM</name>
<keyword evidence="4 6" id="KW-0378">Hydrolase</keyword>
<sequence length="172" mass="19034">MSRLSKAVITLIISGASAAVILPQFLNEKEANHIKAYKDSGGVWTICRGLTNIDGKPVNANMKFSTAQCEAFNKQEEANALAWVERNVQVQLSEPQKAAVASFCYWNIGSGKCQGSTFWRKLNAGDRKGACAELNRWVFDGGKDCRLTKGMKHGCYGQIERRKQEEELCLAN</sequence>
<feature type="signal peptide" evidence="7">
    <location>
        <begin position="1"/>
        <end position="18"/>
    </location>
</feature>
<evidence type="ECO:0000256" key="7">
    <source>
        <dbReference type="SAM" id="SignalP"/>
    </source>
</evidence>
<protein>
    <recommendedName>
        <fullName evidence="6">Lysozyme</fullName>
        <ecNumber evidence="6">3.2.1.17</ecNumber>
    </recommendedName>
</protein>
<dbReference type="EC" id="3.2.1.17" evidence="6"/>
<dbReference type="Gene3D" id="1.10.530.40">
    <property type="match status" value="1"/>
</dbReference>
<organism evidence="8 9">
    <name type="scientific">Candidatus Sodalis pierantonii str. SOPE</name>
    <dbReference type="NCBI Taxonomy" id="2342"/>
    <lineage>
        <taxon>Bacteria</taxon>
        <taxon>Pseudomonadati</taxon>
        <taxon>Pseudomonadota</taxon>
        <taxon>Gammaproteobacteria</taxon>
        <taxon>Enterobacterales</taxon>
        <taxon>Bruguierivoracaceae</taxon>
        <taxon>Sodalis</taxon>
    </lineage>
</organism>
<dbReference type="PANTHER" id="PTHR38107:SF3">
    <property type="entry name" value="LYSOZYME RRRD-RELATED"/>
    <property type="match status" value="1"/>
</dbReference>
<keyword evidence="2 6" id="KW-0929">Antimicrobial</keyword>
<dbReference type="GO" id="GO:0042742">
    <property type="term" value="P:defense response to bacterium"/>
    <property type="evidence" value="ECO:0007669"/>
    <property type="project" value="UniProtKB-KW"/>
</dbReference>
<dbReference type="InterPro" id="IPR023347">
    <property type="entry name" value="Lysozyme_dom_sf"/>
</dbReference>
<dbReference type="AlphaFoldDB" id="W0HL66"/>
<dbReference type="PANTHER" id="PTHR38107">
    <property type="match status" value="1"/>
</dbReference>
<dbReference type="KEGG" id="pes:SOPEG_0060"/>
<evidence type="ECO:0000256" key="2">
    <source>
        <dbReference type="ARBA" id="ARBA00022529"/>
    </source>
</evidence>
<evidence type="ECO:0000256" key="4">
    <source>
        <dbReference type="ARBA" id="ARBA00022801"/>
    </source>
</evidence>
<dbReference type="GO" id="GO:0003796">
    <property type="term" value="F:lysozyme activity"/>
    <property type="evidence" value="ECO:0007669"/>
    <property type="project" value="UniProtKB-EC"/>
</dbReference>
<keyword evidence="3 6" id="KW-0081">Bacteriolytic enzyme</keyword>
<dbReference type="GO" id="GO:0009253">
    <property type="term" value="P:peptidoglycan catabolic process"/>
    <property type="evidence" value="ECO:0007669"/>
    <property type="project" value="InterPro"/>
</dbReference>
<dbReference type="eggNOG" id="COG3772">
    <property type="taxonomic scope" value="Bacteria"/>
</dbReference>
<dbReference type="InterPro" id="IPR034690">
    <property type="entry name" value="Endolysin_T4_type"/>
</dbReference>
<keyword evidence="7" id="KW-0732">Signal</keyword>
<evidence type="ECO:0000256" key="6">
    <source>
        <dbReference type="RuleBase" id="RU003788"/>
    </source>
</evidence>
<dbReference type="STRING" id="2342.SOPEG_0060"/>
<gene>
    <name evidence="8" type="ORF">SOPEG_0060</name>
</gene>
<dbReference type="RefSeq" id="WP_025243867.1">
    <property type="nucleotide sequence ID" value="NZ_CP006568.1"/>
</dbReference>
<dbReference type="InterPro" id="IPR043688">
    <property type="entry name" value="SAR_endolysin-like"/>
</dbReference>
<evidence type="ECO:0000313" key="8">
    <source>
        <dbReference type="EMBL" id="AHF72843.1"/>
    </source>
</evidence>
<accession>W0HL66</accession>
<evidence type="ECO:0000256" key="1">
    <source>
        <dbReference type="ARBA" id="ARBA00000632"/>
    </source>
</evidence>
<keyword evidence="9" id="KW-1185">Reference proteome</keyword>
<dbReference type="InterPro" id="IPR051018">
    <property type="entry name" value="Bacteriophage_GH24"/>
</dbReference>
<dbReference type="HOGENOM" id="CLU_091641_8_0_6"/>
<dbReference type="Pfam" id="PF00959">
    <property type="entry name" value="Phage_lysozyme"/>
    <property type="match status" value="1"/>
</dbReference>
<dbReference type="HAMAP" id="MF_04136">
    <property type="entry name" value="SAR_ENDOLYSIN"/>
    <property type="match status" value="1"/>
</dbReference>
<comment type="catalytic activity">
    <reaction evidence="1 6">
        <text>Hydrolysis of (1-&gt;4)-beta-linkages between N-acetylmuramic acid and N-acetyl-D-glucosamine residues in a peptidoglycan and between N-acetyl-D-glucosamine residues in chitodextrins.</text>
        <dbReference type="EC" id="3.2.1.17"/>
    </reaction>
</comment>
<proteinExistence type="inferred from homology"/>
<dbReference type="SUPFAM" id="SSF53955">
    <property type="entry name" value="Lysozyme-like"/>
    <property type="match status" value="1"/>
</dbReference>
<evidence type="ECO:0000256" key="5">
    <source>
        <dbReference type="ARBA" id="ARBA00023295"/>
    </source>
</evidence>
<feature type="chain" id="PRO_5004789696" description="Lysozyme" evidence="7">
    <location>
        <begin position="19"/>
        <end position="172"/>
    </location>
</feature>
<dbReference type="GO" id="GO:0031640">
    <property type="term" value="P:killing of cells of another organism"/>
    <property type="evidence" value="ECO:0007669"/>
    <property type="project" value="UniProtKB-KW"/>
</dbReference>
<evidence type="ECO:0000313" key="9">
    <source>
        <dbReference type="Proteomes" id="UP000019025"/>
    </source>
</evidence>
<keyword evidence="5 6" id="KW-0326">Glycosidase</keyword>
<dbReference type="GO" id="GO:0016998">
    <property type="term" value="P:cell wall macromolecule catabolic process"/>
    <property type="evidence" value="ECO:0007669"/>
    <property type="project" value="InterPro"/>
</dbReference>